<keyword evidence="1" id="KW-0812">Transmembrane</keyword>
<keyword evidence="1" id="KW-1133">Transmembrane helix</keyword>
<proteinExistence type="predicted"/>
<feature type="transmembrane region" description="Helical" evidence="1">
    <location>
        <begin position="119"/>
        <end position="139"/>
    </location>
</feature>
<name>A0A7W9LD79_9ACTN</name>
<sequence>MNPRITAVIWGLFVLAAQIALPLAMRDRLPDPLAIRWELGGPAIRSMSLTTYIVVMFLTWAVLWLVALAAAERATARRQSRTVWWGGLFGMGALALGVNVTTVLANLDAPDWAATRLPGWQVLGVIVGGTGLAVLAGYLRRGAPDADFARRTPPLLRLGAGRRTVWVGHVANRWLALLPVAALAAALILGLLYVTGLMSGVTATSVLPGLVLVLAAGVLTSSVSVQVGDGRVAIQFGPLGWPARRIPLSRIESAWSETRHPAEVGGWGIRGLPGSSTIMLRGGECLVLRYRSGGRLAISIDDAERGASLINALIAERVEQ</sequence>
<keyword evidence="3" id="KW-1185">Reference proteome</keyword>
<gene>
    <name evidence="2" type="ORF">HD596_006287</name>
</gene>
<reference evidence="2 3" key="1">
    <citation type="submission" date="2020-08" db="EMBL/GenBank/DDBJ databases">
        <title>Sequencing the genomes of 1000 actinobacteria strains.</title>
        <authorList>
            <person name="Klenk H.-P."/>
        </authorList>
    </citation>
    <scope>NUCLEOTIDE SEQUENCE [LARGE SCALE GENOMIC DNA]</scope>
    <source>
        <strain evidence="2 3">DSM 45507</strain>
    </source>
</reference>
<evidence type="ECO:0008006" key="4">
    <source>
        <dbReference type="Google" id="ProtNLM"/>
    </source>
</evidence>
<dbReference type="EMBL" id="JACHMB010000001">
    <property type="protein sequence ID" value="MBB5779531.1"/>
    <property type="molecule type" value="Genomic_DNA"/>
</dbReference>
<protein>
    <recommendedName>
        <fullName evidence="4">DUF1648 domain-containing protein</fullName>
    </recommendedName>
</protein>
<keyword evidence="1" id="KW-0472">Membrane</keyword>
<dbReference type="AlphaFoldDB" id="A0A7W9LD79"/>
<evidence type="ECO:0000256" key="1">
    <source>
        <dbReference type="SAM" id="Phobius"/>
    </source>
</evidence>
<evidence type="ECO:0000313" key="2">
    <source>
        <dbReference type="EMBL" id="MBB5779531.1"/>
    </source>
</evidence>
<feature type="transmembrane region" description="Helical" evidence="1">
    <location>
        <begin position="174"/>
        <end position="194"/>
    </location>
</feature>
<comment type="caution">
    <text evidence="2">The sequence shown here is derived from an EMBL/GenBank/DDBJ whole genome shotgun (WGS) entry which is preliminary data.</text>
</comment>
<feature type="transmembrane region" description="Helical" evidence="1">
    <location>
        <begin position="50"/>
        <end position="71"/>
    </location>
</feature>
<dbReference type="RefSeq" id="WP_185072826.1">
    <property type="nucleotide sequence ID" value="NZ_JACHMB010000001.1"/>
</dbReference>
<accession>A0A7W9LD79</accession>
<organism evidence="2 3">
    <name type="scientific">Nonomuraea jabiensis</name>
    <dbReference type="NCBI Taxonomy" id="882448"/>
    <lineage>
        <taxon>Bacteria</taxon>
        <taxon>Bacillati</taxon>
        <taxon>Actinomycetota</taxon>
        <taxon>Actinomycetes</taxon>
        <taxon>Streptosporangiales</taxon>
        <taxon>Streptosporangiaceae</taxon>
        <taxon>Nonomuraea</taxon>
    </lineage>
</organism>
<feature type="transmembrane region" description="Helical" evidence="1">
    <location>
        <begin position="83"/>
        <end position="107"/>
    </location>
</feature>
<feature type="transmembrane region" description="Helical" evidence="1">
    <location>
        <begin position="206"/>
        <end position="225"/>
    </location>
</feature>
<evidence type="ECO:0000313" key="3">
    <source>
        <dbReference type="Proteomes" id="UP000579153"/>
    </source>
</evidence>
<dbReference type="Proteomes" id="UP000579153">
    <property type="component" value="Unassembled WGS sequence"/>
</dbReference>